<evidence type="ECO:0000313" key="5">
    <source>
        <dbReference type="EMBL" id="MBL7558668.1"/>
    </source>
</evidence>
<keyword evidence="2" id="KW-0238">DNA-binding</keyword>
<keyword evidence="3" id="KW-0804">Transcription</keyword>
<feature type="domain" description="Cyclic nucleotide-binding" evidence="4">
    <location>
        <begin position="27"/>
        <end position="131"/>
    </location>
</feature>
<reference evidence="5 6" key="1">
    <citation type="submission" date="2020-12" db="EMBL/GenBank/DDBJ databases">
        <title>Olleya sediminilitoris sp. nov., isolated from a tidal flat.</title>
        <authorList>
            <person name="Park S."/>
            <person name="Yoon J.-H."/>
        </authorList>
    </citation>
    <scope>NUCLEOTIDE SEQUENCE [LARGE SCALE GENOMIC DNA]</scope>
    <source>
        <strain evidence="5 6">YSTF-M6</strain>
    </source>
</reference>
<dbReference type="InterPro" id="IPR036388">
    <property type="entry name" value="WH-like_DNA-bd_sf"/>
</dbReference>
<dbReference type="InterPro" id="IPR000595">
    <property type="entry name" value="cNMP-bd_dom"/>
</dbReference>
<evidence type="ECO:0000256" key="1">
    <source>
        <dbReference type="ARBA" id="ARBA00023015"/>
    </source>
</evidence>
<comment type="caution">
    <text evidence="5">The sequence shown here is derived from an EMBL/GenBank/DDBJ whole genome shotgun (WGS) entry which is preliminary data.</text>
</comment>
<gene>
    <name evidence="5" type="ORF">JAO71_02540</name>
</gene>
<dbReference type="Pfam" id="PF13545">
    <property type="entry name" value="HTH_Crp_2"/>
    <property type="match status" value="1"/>
</dbReference>
<dbReference type="Gene3D" id="1.10.10.10">
    <property type="entry name" value="Winged helix-like DNA-binding domain superfamily/Winged helix DNA-binding domain"/>
    <property type="match status" value="1"/>
</dbReference>
<dbReference type="InterPro" id="IPR036390">
    <property type="entry name" value="WH_DNA-bd_sf"/>
</dbReference>
<dbReference type="Pfam" id="PF00027">
    <property type="entry name" value="cNMP_binding"/>
    <property type="match status" value="1"/>
</dbReference>
<evidence type="ECO:0000259" key="4">
    <source>
        <dbReference type="PROSITE" id="PS50042"/>
    </source>
</evidence>
<dbReference type="PANTHER" id="PTHR24567">
    <property type="entry name" value="CRP FAMILY TRANSCRIPTIONAL REGULATORY PROTEIN"/>
    <property type="match status" value="1"/>
</dbReference>
<evidence type="ECO:0000256" key="3">
    <source>
        <dbReference type="ARBA" id="ARBA00023163"/>
    </source>
</evidence>
<name>A0ABS1WHY5_9FLAO</name>
<proteinExistence type="predicted"/>
<keyword evidence="6" id="KW-1185">Reference proteome</keyword>
<dbReference type="InterPro" id="IPR050397">
    <property type="entry name" value="Env_Response_Regulators"/>
</dbReference>
<dbReference type="Gene3D" id="2.60.120.10">
    <property type="entry name" value="Jelly Rolls"/>
    <property type="match status" value="1"/>
</dbReference>
<dbReference type="Proteomes" id="UP000605013">
    <property type="component" value="Unassembled WGS sequence"/>
</dbReference>
<protein>
    <submittedName>
        <fullName evidence="5">Crp/Fnr family transcriptional regulator</fullName>
    </submittedName>
</protein>
<organism evidence="5 6">
    <name type="scientific">Olleya sediminilitoris</name>
    <dbReference type="NCBI Taxonomy" id="2795739"/>
    <lineage>
        <taxon>Bacteria</taxon>
        <taxon>Pseudomonadati</taxon>
        <taxon>Bacteroidota</taxon>
        <taxon>Flavobacteriia</taxon>
        <taxon>Flavobacteriales</taxon>
        <taxon>Flavobacteriaceae</taxon>
    </lineage>
</organism>
<dbReference type="PANTHER" id="PTHR24567:SF26">
    <property type="entry name" value="REGULATORY PROTEIN YEIL"/>
    <property type="match status" value="1"/>
</dbReference>
<keyword evidence="1" id="KW-0805">Transcription regulation</keyword>
<evidence type="ECO:0000313" key="6">
    <source>
        <dbReference type="Proteomes" id="UP000605013"/>
    </source>
</evidence>
<dbReference type="PROSITE" id="PS50042">
    <property type="entry name" value="CNMP_BINDING_3"/>
    <property type="match status" value="1"/>
</dbReference>
<evidence type="ECO:0000256" key="2">
    <source>
        <dbReference type="ARBA" id="ARBA00023125"/>
    </source>
</evidence>
<dbReference type="InterPro" id="IPR018490">
    <property type="entry name" value="cNMP-bd_dom_sf"/>
</dbReference>
<dbReference type="InterPro" id="IPR012318">
    <property type="entry name" value="HTH_CRP"/>
</dbReference>
<dbReference type="CDD" id="cd00038">
    <property type="entry name" value="CAP_ED"/>
    <property type="match status" value="1"/>
</dbReference>
<dbReference type="SUPFAM" id="SSF51206">
    <property type="entry name" value="cAMP-binding domain-like"/>
    <property type="match status" value="1"/>
</dbReference>
<dbReference type="EMBL" id="JAEMEF010000002">
    <property type="protein sequence ID" value="MBL7558668.1"/>
    <property type="molecule type" value="Genomic_DNA"/>
</dbReference>
<dbReference type="InterPro" id="IPR014710">
    <property type="entry name" value="RmlC-like_jellyroll"/>
</dbReference>
<accession>A0ABS1WHY5</accession>
<dbReference type="RefSeq" id="WP_028291023.1">
    <property type="nucleotide sequence ID" value="NZ_JAEMEF010000002.1"/>
</dbReference>
<sequence>MLEQLQQHYGYLFEDELIQEINNVGTYKDISEGFKLIEIGDYIKSMPLLVSGAIKILREDKDGDELILYFIEQGDTCAMTLSCCLGNSKSEIRAIAETDTKLIMVPVAKMEEWLGKYKSWRQFVLQSYHNRMSELLEAIDTIAFLKMDKRLFKYLKDKAMVNHNELIHVTHQEIARDLHTSRVVISRLLKTLELEGKIELHRNNIKVIDL</sequence>
<dbReference type="SMART" id="SM00419">
    <property type="entry name" value="HTH_CRP"/>
    <property type="match status" value="1"/>
</dbReference>
<dbReference type="SUPFAM" id="SSF46785">
    <property type="entry name" value="Winged helix' DNA-binding domain"/>
    <property type="match status" value="1"/>
</dbReference>